<dbReference type="Pfam" id="PF00632">
    <property type="entry name" value="HECT"/>
    <property type="match status" value="1"/>
</dbReference>
<comment type="catalytic activity">
    <reaction evidence="1">
        <text>S-ubiquitinyl-[E2 ubiquitin-conjugating enzyme]-L-cysteine + [acceptor protein]-L-lysine = [E2 ubiquitin-conjugating enzyme]-L-cysteine + N(6)-ubiquitinyl-[acceptor protein]-L-lysine.</text>
        <dbReference type="EC" id="2.3.2.26"/>
    </reaction>
</comment>
<comment type="subcellular location">
    <subcellularLocation>
        <location evidence="2">Cytoplasm</location>
    </subcellularLocation>
</comment>
<dbReference type="InterPro" id="IPR032353">
    <property type="entry name" value="AZUL"/>
</dbReference>
<dbReference type="InParanoid" id="A0A2P6NQB7"/>
<dbReference type="PANTHER" id="PTHR45700">
    <property type="entry name" value="UBIQUITIN-PROTEIN LIGASE E3C"/>
    <property type="match status" value="1"/>
</dbReference>
<dbReference type="CDD" id="cd00078">
    <property type="entry name" value="HECTc"/>
    <property type="match status" value="1"/>
</dbReference>
<evidence type="ECO:0000256" key="6">
    <source>
        <dbReference type="ARBA" id="ARBA00022786"/>
    </source>
</evidence>
<dbReference type="SMART" id="SM00119">
    <property type="entry name" value="HECTc"/>
    <property type="match status" value="1"/>
</dbReference>
<protein>
    <recommendedName>
        <fullName evidence="3">HECT-type E3 ubiquitin transferase</fullName>
        <ecNumber evidence="3">2.3.2.26</ecNumber>
    </recommendedName>
</protein>
<dbReference type="InterPro" id="IPR044611">
    <property type="entry name" value="E3A/B/C-like"/>
</dbReference>
<keyword evidence="6 7" id="KW-0833">Ubl conjugation pathway</keyword>
<dbReference type="SUPFAM" id="SSF56204">
    <property type="entry name" value="Hect, E3 ligase catalytic domain"/>
    <property type="match status" value="1"/>
</dbReference>
<evidence type="ECO:0000259" key="8">
    <source>
        <dbReference type="PROSITE" id="PS50237"/>
    </source>
</evidence>
<evidence type="ECO:0000313" key="10">
    <source>
        <dbReference type="Proteomes" id="UP000241769"/>
    </source>
</evidence>
<keyword evidence="4" id="KW-0963">Cytoplasm</keyword>
<dbReference type="FunFam" id="3.30.2410.10:FF:000003">
    <property type="entry name" value="probable E3 ubiquitin-protein ligase HERC4 isoform X1"/>
    <property type="match status" value="1"/>
</dbReference>
<dbReference type="OrthoDB" id="8068875at2759"/>
<dbReference type="GO" id="GO:0016874">
    <property type="term" value="F:ligase activity"/>
    <property type="evidence" value="ECO:0007669"/>
    <property type="project" value="UniProtKB-KW"/>
</dbReference>
<dbReference type="PROSITE" id="PS50237">
    <property type="entry name" value="HECT"/>
    <property type="match status" value="1"/>
</dbReference>
<dbReference type="Pfam" id="PF16558">
    <property type="entry name" value="AZUL"/>
    <property type="match status" value="1"/>
</dbReference>
<dbReference type="Gene3D" id="3.30.2410.10">
    <property type="entry name" value="Hect, E3 ligase catalytic domain"/>
    <property type="match status" value="1"/>
</dbReference>
<dbReference type="EC" id="2.3.2.26" evidence="3"/>
<evidence type="ECO:0000313" key="9">
    <source>
        <dbReference type="EMBL" id="PRP86145.1"/>
    </source>
</evidence>
<dbReference type="Proteomes" id="UP000241769">
    <property type="component" value="Unassembled WGS sequence"/>
</dbReference>
<dbReference type="GO" id="GO:0000209">
    <property type="term" value="P:protein polyubiquitination"/>
    <property type="evidence" value="ECO:0007669"/>
    <property type="project" value="InterPro"/>
</dbReference>
<evidence type="ECO:0000256" key="7">
    <source>
        <dbReference type="PROSITE-ProRule" id="PRU00104"/>
    </source>
</evidence>
<comment type="caution">
    <text evidence="9">The sequence shown here is derived from an EMBL/GenBank/DDBJ whole genome shotgun (WGS) entry which is preliminary data.</text>
</comment>
<gene>
    <name evidence="9" type="ORF">PROFUN_03132</name>
</gene>
<name>A0A2P6NQB7_9EUKA</name>
<evidence type="ECO:0000256" key="4">
    <source>
        <dbReference type="ARBA" id="ARBA00022490"/>
    </source>
</evidence>
<dbReference type="STRING" id="1890364.A0A2P6NQB7"/>
<dbReference type="FunFam" id="3.30.2160.10:FF:000004">
    <property type="entry name" value="probable E3 ubiquitin-protein ligase HERC4 isoform X1"/>
    <property type="match status" value="1"/>
</dbReference>
<dbReference type="GO" id="GO:0005737">
    <property type="term" value="C:cytoplasm"/>
    <property type="evidence" value="ECO:0007669"/>
    <property type="project" value="UniProtKB-SubCell"/>
</dbReference>
<feature type="active site" description="Glycyl thioester intermediate" evidence="7">
    <location>
        <position position="681"/>
    </location>
</feature>
<dbReference type="Gene3D" id="6.10.130.10">
    <property type="entry name" value="Ubiquitin-protein ligase E3A, N-terminal zinc-binding domain (AZUL)"/>
    <property type="match status" value="1"/>
</dbReference>
<dbReference type="InterPro" id="IPR000569">
    <property type="entry name" value="HECT_dom"/>
</dbReference>
<evidence type="ECO:0000256" key="5">
    <source>
        <dbReference type="ARBA" id="ARBA00022679"/>
    </source>
</evidence>
<accession>A0A2P6NQB7</accession>
<feature type="domain" description="HECT" evidence="8">
    <location>
        <begin position="387"/>
        <end position="713"/>
    </location>
</feature>
<dbReference type="PROSITE" id="PS51257">
    <property type="entry name" value="PROKAR_LIPOPROTEIN"/>
    <property type="match status" value="1"/>
</dbReference>
<dbReference type="InterPro" id="IPR042556">
    <property type="entry name" value="AZUL_sf"/>
</dbReference>
<dbReference type="AlphaFoldDB" id="A0A2P6NQB7"/>
<dbReference type="GO" id="GO:0061630">
    <property type="term" value="F:ubiquitin protein ligase activity"/>
    <property type="evidence" value="ECO:0007669"/>
    <property type="project" value="UniProtKB-EC"/>
</dbReference>
<evidence type="ECO:0000256" key="3">
    <source>
        <dbReference type="ARBA" id="ARBA00012485"/>
    </source>
</evidence>
<dbReference type="EMBL" id="MDYQ01000035">
    <property type="protein sequence ID" value="PRP86145.1"/>
    <property type="molecule type" value="Genomic_DNA"/>
</dbReference>
<dbReference type="Gene3D" id="3.90.1750.10">
    <property type="entry name" value="Hect, E3 ligase catalytic domains"/>
    <property type="match status" value="1"/>
</dbReference>
<reference evidence="9 10" key="1">
    <citation type="journal article" date="2018" name="Genome Biol. Evol.">
        <title>Multiple Roots of Fruiting Body Formation in Amoebozoa.</title>
        <authorList>
            <person name="Hillmann F."/>
            <person name="Forbes G."/>
            <person name="Novohradska S."/>
            <person name="Ferling I."/>
            <person name="Riege K."/>
            <person name="Groth M."/>
            <person name="Westermann M."/>
            <person name="Marz M."/>
            <person name="Spaller T."/>
            <person name="Winckler T."/>
            <person name="Schaap P."/>
            <person name="Glockner G."/>
        </authorList>
    </citation>
    <scope>NUCLEOTIDE SEQUENCE [LARGE SCALE GENOMIC DNA]</scope>
    <source>
        <strain evidence="9 10">Jena</strain>
    </source>
</reference>
<keyword evidence="5" id="KW-0808">Transferase</keyword>
<evidence type="ECO:0000256" key="1">
    <source>
        <dbReference type="ARBA" id="ARBA00000885"/>
    </source>
</evidence>
<dbReference type="Gene3D" id="3.30.2160.10">
    <property type="entry name" value="Hect, E3 ligase catalytic domain"/>
    <property type="match status" value="1"/>
</dbReference>
<sequence length="713" mass="81607">MSELLKRNIQTYFVQLTQGCGRPGCTNPNCASNPTASKQDQPTAIKTAFALATKNDVSNLCASFPANGPVPSTPTPSAPPPKPSPVKAEVPFIRNYEEFLSVVQAARETNVFTAVVRLVGSVFGDPESLSKSFRSPDPNMELSYDINQEDLEKTYELIRQLPENVQNSFRYALERAALLTKAPGAPSTSTIRIYIMLLNCPIVTEEEQFQTILAPLIVAMASTQAREGMMDYWRGLSREKFRWAVDLIQNFITKRSRSTNGPINSDNFLTSAARVIQPLFEINEEMKMFDFSVFYNEALSERAEVIDDYRNWKDSSRGFSFCNYSFLLTPFYKSQLLYIESKVEQRSRRAQAIGQYYMGVDTIPFLGIRVKRESVVQDTLYELGQYPTEDLRKELRVHFVGEEGVDEGGVKKELFQLIVKEIFDPKFGMFIHNSETGAYWFNPNSTDFAEFQLIGTLLGLAIYNNVILEVHFPKFMYKKMYNVKADLEDIKSYDPSLYQGFRKLLEYSEGDVEDIFGLTFQVTYKNEFGENATFDLKENGEQIPVTNENREEYVRLYMEYLTETSVKQQYDRFYKGFSTLCSSPAFHLFRMEEIELLICGVSTLNFHELEKVTHYEGYTKDSDVIRNFWEVIHSLSEEQKKKFLSFTTGCDRAPIGGLQNMRFSITRAGEDSDRLPSAHTCFNHLLLPEYSTKEKLKERLVTAIGNSEGFGML</sequence>
<dbReference type="InterPro" id="IPR035983">
    <property type="entry name" value="Hect_E3_ubiquitin_ligase"/>
</dbReference>
<evidence type="ECO:0000256" key="2">
    <source>
        <dbReference type="ARBA" id="ARBA00004496"/>
    </source>
</evidence>
<keyword evidence="10" id="KW-1185">Reference proteome</keyword>
<proteinExistence type="predicted"/>
<keyword evidence="9" id="KW-0436">Ligase</keyword>
<dbReference type="PANTHER" id="PTHR45700:SF8">
    <property type="entry name" value="HECT-TYPE E3 UBIQUITIN TRANSFERASE"/>
    <property type="match status" value="1"/>
</dbReference>
<organism evidence="9 10">
    <name type="scientific">Planoprotostelium fungivorum</name>
    <dbReference type="NCBI Taxonomy" id="1890364"/>
    <lineage>
        <taxon>Eukaryota</taxon>
        <taxon>Amoebozoa</taxon>
        <taxon>Evosea</taxon>
        <taxon>Variosea</taxon>
        <taxon>Cavosteliida</taxon>
        <taxon>Cavosteliaceae</taxon>
        <taxon>Planoprotostelium</taxon>
    </lineage>
</organism>
<dbReference type="FunCoup" id="A0A2P6NQB7">
    <property type="interactions" value="351"/>
</dbReference>